<name>A0ACC1KNF4_9FUNG</name>
<keyword evidence="2" id="KW-1185">Reference proteome</keyword>
<sequence length="755" mass="80331">MVDLDTHLPNGQVMAEDKANLWETALKEAGQSKTVATKHVLVLGDSNSGKTGVVSQLFNASFRPQVGNGLNTAPQPSASTGLGGSGGGLAVESFTAEVDSVVTLSKHDLALSYSYMDVRDEDNEETVARLGIYQLASDRVSDRELLKFVLDARTFSSSAAIIVLDWSKPWRFVKTLLRWMNVLGCAVAMVCNDTGGREVKGSGGWTLGKATVDESRERLERFLQEYAETTDAQSLSDASTIVASAATSKAHGGVLLPLSQGVLETNLGIPLIVVCTKSDTMELMERERGFREEDFDYIQQVLRAVCLQFGAALIYTSTHNPATFSTLYHYLVHRLLTAPATLPALTAENGEIPDADDMDADVDMDGSGEAGNRARSASTARDQGPGGKSGSAQSTAAYPFRVRANVVDRDVVFVPAGWDSVTKISYLREPFDVFAVQDAWRFDEDRYRIIVDRATMAAMSQSGASYAEEPQRAHSNNSILLMFGEVVAAPKQRAGMDADGGSTAAAVAAAAADMASQVVVEDDQAFFERLFVEQQEQLALEGEEANESNPSDAPIDGRSRMGGSANRHISGLLRSGHAAESSLSTASADVDAIGDDVSDDGIDGHDRIETSTTSSQAPSHYSHARSESSDVARGSLSRSTTDYRSGRPAMPPMGDPTGSLRRKLTLPTGPATGSAGEAAGAAANNEDLTSFFQNLLGRKGGATPSTTSSNGRNSPQQPPRPLGGSLSRATGATGQKEDLANLERWRAQIKRPAKD</sequence>
<accession>A0ACC1KNF4</accession>
<evidence type="ECO:0000313" key="1">
    <source>
        <dbReference type="EMBL" id="KAJ2792079.1"/>
    </source>
</evidence>
<reference evidence="1" key="1">
    <citation type="submission" date="2022-07" db="EMBL/GenBank/DDBJ databases">
        <title>Phylogenomic reconstructions and comparative analyses of Kickxellomycotina fungi.</title>
        <authorList>
            <person name="Reynolds N.K."/>
            <person name="Stajich J.E."/>
            <person name="Barry K."/>
            <person name="Grigoriev I.V."/>
            <person name="Crous P."/>
            <person name="Smith M.E."/>
        </authorList>
    </citation>
    <scope>NUCLEOTIDE SEQUENCE</scope>
    <source>
        <strain evidence="1">BCRC 34191</strain>
    </source>
</reference>
<proteinExistence type="predicted"/>
<gene>
    <name evidence="1" type="ORF">GGI18_000673</name>
</gene>
<organism evidence="1 2">
    <name type="scientific">Coemansia linderi</name>
    <dbReference type="NCBI Taxonomy" id="2663919"/>
    <lineage>
        <taxon>Eukaryota</taxon>
        <taxon>Fungi</taxon>
        <taxon>Fungi incertae sedis</taxon>
        <taxon>Zoopagomycota</taxon>
        <taxon>Kickxellomycotina</taxon>
        <taxon>Kickxellomycetes</taxon>
        <taxon>Kickxellales</taxon>
        <taxon>Kickxellaceae</taxon>
        <taxon>Coemansia</taxon>
    </lineage>
</organism>
<protein>
    <submittedName>
        <fullName evidence="1">Uncharacterized protein</fullName>
    </submittedName>
</protein>
<comment type="caution">
    <text evidence="1">The sequence shown here is derived from an EMBL/GenBank/DDBJ whole genome shotgun (WGS) entry which is preliminary data.</text>
</comment>
<evidence type="ECO:0000313" key="2">
    <source>
        <dbReference type="Proteomes" id="UP001140066"/>
    </source>
</evidence>
<dbReference type="Proteomes" id="UP001140066">
    <property type="component" value="Unassembled WGS sequence"/>
</dbReference>
<dbReference type="EMBL" id="JANBUK010000056">
    <property type="protein sequence ID" value="KAJ2792079.1"/>
    <property type="molecule type" value="Genomic_DNA"/>
</dbReference>